<dbReference type="OrthoDB" id="1585644at2759"/>
<accession>A0A078B1J6</accession>
<feature type="region of interest" description="Disordered" evidence="7">
    <location>
        <begin position="1121"/>
        <end position="1142"/>
    </location>
</feature>
<feature type="compositionally biased region" description="Polar residues" evidence="7">
    <location>
        <begin position="1030"/>
        <end position="1043"/>
    </location>
</feature>
<evidence type="ECO:0000256" key="7">
    <source>
        <dbReference type="SAM" id="MobiDB-lite"/>
    </source>
</evidence>
<dbReference type="InterPro" id="IPR021832">
    <property type="entry name" value="ANKRD13"/>
</dbReference>
<sequence length="1365" mass="156183">MMNPQKQTHDSQKNQKIQSSLITEVQQRPSSVKTAENSIKSQSETFTNRNSAPPKQYKYWIDVQDLLNMLRHTLQYQEVFSKLDKGDTNIDEQYSTNNTVQQQQQHQLQNQINTGQKVEENQKVITQVYKSKIRTDVDTSIHMMIEHLIQYQNKFKSKTLRLCFSSEQELFSICYKIFGAEIFQITAARKDTNIISVANMNHYFFLKMELYTRGRGIYDQARKEYQLHRAVFENNLPLISRLIKCQHDGSFFAEKNEIDGGGNTPLILAVKLGNVDAVKAIFSSLECLPDFKIDIQFSCKSNFIPFVRNFAPSDTYKIYKQGSKIRLDMTLVGFRKLKCVRGNLSVLFKGRGQENEGELYVVDHESKSVSNIFNDLAYAKVEKDLEDILNDQQYQKLYKADKFKLEAEIDKKGEIRQKLIEGFKAEKHNLKTQFTMTKFRINMQDVFSIQKYKSYEEYRQRNSFDISNQPSQTQLDKVQESLLRHDKTVNQDPSQIQVNIINWNPLSSTAPNPHYVRVETESDHASQPQILTQGSKDHNVNIITSNTVQGYTTDKKITKKTINASIWLCKQHPLSLDSFLPLLQVLSFSSKQIAKFKDHLIKYQLPKGSFPLKAKVPLFMTMKASFALQNLSFDTSDFSQNLFTVDEEYIEIRHQHNLQYQIINQNRLLQLMNKNSPSPNSAAQTLKEIYKLCKTDEDQDEDDDDSDSIERANELFNSMLKKVNQSEELLLEMSSFHSEYDSVDLSERQMNDESFKLGTHAFSKIQTMNSINTRHKDDEELHYHNTTSNQKQIQEYKNLSNHQRRIKFGRKKQSGSKNALNQTNEGENIFDSKILEERPTVNYTITKRSFTKSQKPPTNGPPLNADTAKTLKKNFQPRNMKNYKNMFKYGSNQNQFEATYNFNALPMIDHQGNTPAISTADTSLLTNKLSSFFIGQNQFNRRDQNAWFKQILNYKNTLAGAGGGYLHTIESEEVMGTEGPNNDVISQVGNQTIGVNSSALMTHSNFDDNFSRKSFIQSFSNQNQNINSSRESSLKSFNSGGTPLIQQQNKQAVNKSLPYSDQSQDQKGNIMFSKTSSQNSQQINKEERKTLVNHNALISRFHNYINQQQLQYPQQIVQQAGKMQQQLGNKTSTPQKPKNYLVPNNQVLTPQQIQDSVQSNNSSNIKPITADNHSIVNSANNNKQQSRQSSNNLGNNGKSLLPPKVAHRRQSSYGGSSSNINTYLGNSTVNVNQSNTGSGGIFNKFFGSTYNRNSGANGNAGLNIQNHSQQEPEINPFLAVQSSTLDIIKPKQSQQQQIMAFQTFDHPRQNTSRTTSNTQYQQHPPPLLGFVQNPQQTNSAIFMKGLLSHTNKKTNDVDIFLPYQV</sequence>
<dbReference type="EMBL" id="CCKQ01016495">
    <property type="protein sequence ID" value="CDW88374.1"/>
    <property type="molecule type" value="Genomic_DNA"/>
</dbReference>
<evidence type="ECO:0000259" key="8">
    <source>
        <dbReference type="Pfam" id="PF11904"/>
    </source>
</evidence>
<feature type="region of interest" description="Disordered" evidence="7">
    <location>
        <begin position="1181"/>
        <end position="1218"/>
    </location>
</feature>
<protein>
    <recommendedName>
        <fullName evidence="8">Ankyrin repeat domain-containing protein</fullName>
    </recommendedName>
</protein>
<evidence type="ECO:0000313" key="9">
    <source>
        <dbReference type="EMBL" id="CDW88374.1"/>
    </source>
</evidence>
<evidence type="ECO:0000256" key="2">
    <source>
        <dbReference type="ARBA" id="ARBA00004308"/>
    </source>
</evidence>
<dbReference type="InterPro" id="IPR055285">
    <property type="entry name" value="ANKRD13_C"/>
</dbReference>
<organism evidence="9 10">
    <name type="scientific">Stylonychia lemnae</name>
    <name type="common">Ciliate</name>
    <dbReference type="NCBI Taxonomy" id="5949"/>
    <lineage>
        <taxon>Eukaryota</taxon>
        <taxon>Sar</taxon>
        <taxon>Alveolata</taxon>
        <taxon>Ciliophora</taxon>
        <taxon>Intramacronucleata</taxon>
        <taxon>Spirotrichea</taxon>
        <taxon>Stichotrichia</taxon>
        <taxon>Sporadotrichida</taxon>
        <taxon>Oxytrichidae</taxon>
        <taxon>Stylonychinae</taxon>
        <taxon>Stylonychia</taxon>
    </lineage>
</organism>
<dbReference type="InParanoid" id="A0A078B1J6"/>
<comment type="subcellular location">
    <subcellularLocation>
        <location evidence="2">Endomembrane system</location>
    </subcellularLocation>
    <subcellularLocation>
        <location evidence="1">Endoplasmic reticulum</location>
    </subcellularLocation>
</comment>
<dbReference type="InterPro" id="IPR036770">
    <property type="entry name" value="Ankyrin_rpt-contain_sf"/>
</dbReference>
<dbReference type="Gene3D" id="1.25.40.20">
    <property type="entry name" value="Ankyrin repeat-containing domain"/>
    <property type="match status" value="1"/>
</dbReference>
<evidence type="ECO:0000256" key="4">
    <source>
        <dbReference type="ARBA" id="ARBA00022824"/>
    </source>
</evidence>
<keyword evidence="3" id="KW-0677">Repeat</keyword>
<keyword evidence="4" id="KW-0256">Endoplasmic reticulum</keyword>
<reference evidence="9 10" key="1">
    <citation type="submission" date="2014-06" db="EMBL/GenBank/DDBJ databases">
        <authorList>
            <person name="Swart Estienne"/>
        </authorList>
    </citation>
    <scope>NUCLEOTIDE SEQUENCE [LARGE SCALE GENOMIC DNA]</scope>
    <source>
        <strain evidence="9 10">130c</strain>
    </source>
</reference>
<keyword evidence="5" id="KW-0040">ANK repeat</keyword>
<dbReference type="PANTHER" id="PTHR12447">
    <property type="entry name" value="ANKYRIN REPEAT DOMAIN-CONTAINING PROTEIN 13"/>
    <property type="match status" value="1"/>
</dbReference>
<dbReference type="Pfam" id="PF11904">
    <property type="entry name" value="ANKRD13_C"/>
    <property type="match status" value="1"/>
</dbReference>
<feature type="compositionally biased region" description="Low complexity" evidence="7">
    <location>
        <begin position="1181"/>
        <end position="1201"/>
    </location>
</feature>
<dbReference type="Proteomes" id="UP000039865">
    <property type="component" value="Unassembled WGS sequence"/>
</dbReference>
<evidence type="ECO:0000313" key="10">
    <source>
        <dbReference type="Proteomes" id="UP000039865"/>
    </source>
</evidence>
<evidence type="ECO:0000256" key="5">
    <source>
        <dbReference type="ARBA" id="ARBA00023043"/>
    </source>
</evidence>
<keyword evidence="10" id="KW-1185">Reference proteome</keyword>
<feature type="compositionally biased region" description="Polar residues" evidence="7">
    <location>
        <begin position="14"/>
        <end position="51"/>
    </location>
</feature>
<feature type="region of interest" description="Disordered" evidence="7">
    <location>
        <begin position="1"/>
        <end position="51"/>
    </location>
</feature>
<feature type="region of interest" description="Disordered" evidence="7">
    <location>
        <begin position="1305"/>
        <end position="1325"/>
    </location>
</feature>
<evidence type="ECO:0000256" key="6">
    <source>
        <dbReference type="ARBA" id="ARBA00023136"/>
    </source>
</evidence>
<dbReference type="PANTHER" id="PTHR12447:SF25">
    <property type="entry name" value="ANKYRIN REPEAT DOMAIN-CONTAINING PROTEIN 13C"/>
    <property type="match status" value="1"/>
</dbReference>
<feature type="region of interest" description="Disordered" evidence="7">
    <location>
        <begin position="1021"/>
        <end position="1043"/>
    </location>
</feature>
<proteinExistence type="predicted"/>
<feature type="domain" description="Ankyrin repeat" evidence="8">
    <location>
        <begin position="326"/>
        <end position="641"/>
    </location>
</feature>
<evidence type="ECO:0000256" key="1">
    <source>
        <dbReference type="ARBA" id="ARBA00004240"/>
    </source>
</evidence>
<dbReference type="GO" id="GO:0005783">
    <property type="term" value="C:endoplasmic reticulum"/>
    <property type="evidence" value="ECO:0007669"/>
    <property type="project" value="UniProtKB-SubCell"/>
</dbReference>
<evidence type="ECO:0000256" key="3">
    <source>
        <dbReference type="ARBA" id="ARBA00022737"/>
    </source>
</evidence>
<keyword evidence="6" id="KW-0472">Membrane</keyword>
<dbReference type="SUPFAM" id="SSF48403">
    <property type="entry name" value="Ankyrin repeat"/>
    <property type="match status" value="1"/>
</dbReference>
<feature type="compositionally biased region" description="Polar residues" evidence="7">
    <location>
        <begin position="1309"/>
        <end position="1322"/>
    </location>
</feature>
<gene>
    <name evidence="9" type="primary">Contig16861.g17967</name>
    <name evidence="9" type="ORF">STYLEM_17495</name>
</gene>
<name>A0A078B1J6_STYLE</name>